<dbReference type="PANTHER" id="PTHR21015">
    <property type="entry name" value="UDP-N-ACETYLGLUCOSAMINE--N-ACETYLMURAMYL-(PENTAPEPTIDE) PYROPHOSPHORYL-UNDECAPRENOL N-ACETYLGLUCOSAMINE TRANSFERASE 1"/>
    <property type="match status" value="1"/>
</dbReference>
<evidence type="ECO:0000256" key="1">
    <source>
        <dbReference type="ARBA" id="ARBA00006962"/>
    </source>
</evidence>
<dbReference type="Proteomes" id="UP000033116">
    <property type="component" value="Chromosome"/>
</dbReference>
<proteinExistence type="inferred from homology"/>
<gene>
    <name evidence="2" type="ORF">MSMAP_2896</name>
</gene>
<dbReference type="SUPFAM" id="SSF53756">
    <property type="entry name" value="UDP-Glycosyltransferase/glycogen phosphorylase"/>
    <property type="match status" value="1"/>
</dbReference>
<organism evidence="2 3">
    <name type="scientific">Methanosarcina mazei SarPi</name>
    <dbReference type="NCBI Taxonomy" id="1434115"/>
    <lineage>
        <taxon>Archaea</taxon>
        <taxon>Methanobacteriati</taxon>
        <taxon>Methanobacteriota</taxon>
        <taxon>Stenosarchaea group</taxon>
        <taxon>Methanomicrobia</taxon>
        <taxon>Methanosarcinales</taxon>
        <taxon>Methanosarcinaceae</taxon>
        <taxon>Methanosarcina</taxon>
    </lineage>
</organism>
<dbReference type="PATRIC" id="fig|1434115.4.peg.3678"/>
<dbReference type="Gene3D" id="3.40.50.2000">
    <property type="entry name" value="Glycogen Phosphorylase B"/>
    <property type="match status" value="1"/>
</dbReference>
<dbReference type="HOGENOM" id="CLU_1656887_0_0_2"/>
<keyword evidence="2" id="KW-0808">Transferase</keyword>
<comment type="similarity">
    <text evidence="1">Belongs to the glycosyltransferase 28 family.</text>
</comment>
<name>A0A0E3LT45_METMZ</name>
<dbReference type="GO" id="GO:0016757">
    <property type="term" value="F:glycosyltransferase activity"/>
    <property type="evidence" value="ECO:0007669"/>
    <property type="project" value="TreeGrafter"/>
</dbReference>
<accession>A0A0E3LT45</accession>
<reference evidence="2 3" key="1">
    <citation type="submission" date="2014-07" db="EMBL/GenBank/DDBJ databases">
        <title>Methanogenic archaea and the global carbon cycle.</title>
        <authorList>
            <person name="Henriksen J.R."/>
            <person name="Luke J."/>
            <person name="Reinhart S."/>
            <person name="Benedict M.N."/>
            <person name="Youngblut N.D."/>
            <person name="Metcalf M.E."/>
            <person name="Whitaker R.J."/>
            <person name="Metcalf W.W."/>
        </authorList>
    </citation>
    <scope>NUCLEOTIDE SEQUENCE [LARGE SCALE GENOMIC DNA]</scope>
    <source>
        <strain evidence="2 3">SarPi</strain>
    </source>
</reference>
<protein>
    <submittedName>
        <fullName evidence="2">Glycosyltransferase</fullName>
    </submittedName>
</protein>
<dbReference type="AlphaFoldDB" id="A0A0E3LT45"/>
<dbReference type="EMBL" id="CP009511">
    <property type="protein sequence ID" value="AKB62881.1"/>
    <property type="molecule type" value="Genomic_DNA"/>
</dbReference>
<dbReference type="Pfam" id="PF13528">
    <property type="entry name" value="Glyco_trans_1_3"/>
    <property type="match status" value="1"/>
</dbReference>
<sequence>MKIMIFICGEGLGHTSRCLALGKELLAAGHEIEFGAYGYSRDLVEKTGYRIHEIPSEIKLVGKAGGFDLSGSIEATLKNAPILGGPKVLKLIKDFKPDVVVSDSYYLGTLAAMLLNIPVYLIINQSNMEDFFKNRGVPIRLLGDLTKNSTGKSLKKPIK</sequence>
<evidence type="ECO:0000313" key="3">
    <source>
        <dbReference type="Proteomes" id="UP000033116"/>
    </source>
</evidence>
<evidence type="ECO:0000313" key="2">
    <source>
        <dbReference type="EMBL" id="AKB62881.1"/>
    </source>
</evidence>
<dbReference type="PANTHER" id="PTHR21015:SF22">
    <property type="entry name" value="GLYCOSYLTRANSFERASE"/>
    <property type="match status" value="1"/>
</dbReference>